<dbReference type="SUPFAM" id="SSF81343">
    <property type="entry name" value="Fumarate reductase respiratory complex transmembrane subunits"/>
    <property type="match status" value="1"/>
</dbReference>
<keyword evidence="1" id="KW-0472">Membrane</keyword>
<protein>
    <submittedName>
        <fullName evidence="2">Succinate dehydrogenase subunit C</fullName>
    </submittedName>
</protein>
<accession>A0A1H8T994</accession>
<dbReference type="CDD" id="cd03498">
    <property type="entry name" value="SQR_TypeB_2_TM"/>
    <property type="match status" value="1"/>
</dbReference>
<organism evidence="2 3">
    <name type="scientific">Amycolatopsis saalfeldensis</name>
    <dbReference type="NCBI Taxonomy" id="394193"/>
    <lineage>
        <taxon>Bacteria</taxon>
        <taxon>Bacillati</taxon>
        <taxon>Actinomycetota</taxon>
        <taxon>Actinomycetes</taxon>
        <taxon>Pseudonocardiales</taxon>
        <taxon>Pseudonocardiaceae</taxon>
        <taxon>Amycolatopsis</taxon>
    </lineage>
</organism>
<feature type="transmembrane region" description="Helical" evidence="1">
    <location>
        <begin position="188"/>
        <end position="209"/>
    </location>
</feature>
<reference evidence="2 3" key="1">
    <citation type="submission" date="2016-10" db="EMBL/GenBank/DDBJ databases">
        <authorList>
            <person name="de Groot N.N."/>
        </authorList>
    </citation>
    <scope>NUCLEOTIDE SEQUENCE [LARGE SCALE GENOMIC DNA]</scope>
    <source>
        <strain evidence="2 3">DSM 44993</strain>
    </source>
</reference>
<evidence type="ECO:0000313" key="2">
    <source>
        <dbReference type="EMBL" id="SEO87620.1"/>
    </source>
</evidence>
<proteinExistence type="predicted"/>
<dbReference type="AlphaFoldDB" id="A0A1H8T994"/>
<dbReference type="Proteomes" id="UP000198582">
    <property type="component" value="Unassembled WGS sequence"/>
</dbReference>
<feature type="transmembrane region" description="Helical" evidence="1">
    <location>
        <begin position="147"/>
        <end position="168"/>
    </location>
</feature>
<dbReference type="NCBIfam" id="TIGR02046">
    <property type="entry name" value="sdhC_b558_fam"/>
    <property type="match status" value="1"/>
</dbReference>
<sequence length="255" mass="28270">MTREIVCLPSDRTAPTVEDVARELATARRSKPALRLFWDSTIGKKAVMAATGLLFVVFLLAHMAGNLKIFFGAGTFDHYASWLRTIGEPVLPYAWFLWIQRVALVVALVLHVVAAVQLSRRDRKARPVRYVHGQRPRASFATHTMRWGGATLAVYIVWHILDLTVGVANQDFVAGQPFHNVVVDFQVWWVDVIYLVALLMLGLHINHGFWSAAQTLGIKSASRDRTIKTVGSVLAVVITGGFMIVPIAVMAGWVS</sequence>
<keyword evidence="3" id="KW-1185">Reference proteome</keyword>
<evidence type="ECO:0000256" key="1">
    <source>
        <dbReference type="SAM" id="Phobius"/>
    </source>
</evidence>
<name>A0A1H8T994_9PSEU</name>
<feature type="transmembrane region" description="Helical" evidence="1">
    <location>
        <begin position="93"/>
        <end position="116"/>
    </location>
</feature>
<feature type="transmembrane region" description="Helical" evidence="1">
    <location>
        <begin position="46"/>
        <end position="73"/>
    </location>
</feature>
<dbReference type="GO" id="GO:0016020">
    <property type="term" value="C:membrane"/>
    <property type="evidence" value="ECO:0007669"/>
    <property type="project" value="InterPro"/>
</dbReference>
<evidence type="ECO:0000313" key="3">
    <source>
        <dbReference type="Proteomes" id="UP000198582"/>
    </source>
</evidence>
<dbReference type="Gene3D" id="1.20.1300.10">
    <property type="entry name" value="Fumarate reductase/succinate dehydrogenase, transmembrane subunit"/>
    <property type="match status" value="1"/>
</dbReference>
<dbReference type="STRING" id="394193.SAMN04489732_102497"/>
<feature type="transmembrane region" description="Helical" evidence="1">
    <location>
        <begin position="230"/>
        <end position="254"/>
    </location>
</feature>
<keyword evidence="1" id="KW-1133">Transmembrane helix</keyword>
<dbReference type="InterPro" id="IPR034804">
    <property type="entry name" value="SQR/QFR_C/D"/>
</dbReference>
<gene>
    <name evidence="2" type="ORF">SAMN04489732_102497</name>
</gene>
<dbReference type="InterPro" id="IPR011138">
    <property type="entry name" value="Cytochrome_b-558"/>
</dbReference>
<dbReference type="EMBL" id="FOEF01000002">
    <property type="protein sequence ID" value="SEO87620.1"/>
    <property type="molecule type" value="Genomic_DNA"/>
</dbReference>
<keyword evidence="1" id="KW-0812">Transmembrane</keyword>
<dbReference type="OrthoDB" id="9788081at2"/>